<dbReference type="GO" id="GO:0005737">
    <property type="term" value="C:cytoplasm"/>
    <property type="evidence" value="ECO:0007669"/>
    <property type="project" value="TreeGrafter"/>
</dbReference>
<evidence type="ECO:0000313" key="3">
    <source>
        <dbReference type="EMBL" id="KAB7498014.1"/>
    </source>
</evidence>
<proteinExistence type="predicted"/>
<dbReference type="GO" id="GO:0000993">
    <property type="term" value="F:RNA polymerase II complex binding"/>
    <property type="evidence" value="ECO:0007669"/>
    <property type="project" value="InterPro"/>
</dbReference>
<dbReference type="GO" id="GO:0031124">
    <property type="term" value="P:mRNA 3'-end processing"/>
    <property type="evidence" value="ECO:0007669"/>
    <property type="project" value="InterPro"/>
</dbReference>
<dbReference type="GO" id="GO:0003729">
    <property type="term" value="F:mRNA binding"/>
    <property type="evidence" value="ECO:0007669"/>
    <property type="project" value="InterPro"/>
</dbReference>
<sequence>MENKEKEFAAEYSSALLELKVNSRPLIMMLTDLAKENEIYAKIVTEVIIHYIYKRAYKLPTLYLVDSIVKNVGMPYKRLFASSIDKVFPHVFEKVDEEGRRKLYKLRQTWNDVFPHSRLCYLDTKVNGIDPAWPIPPIPKTTSSNHQFKHQKIYIAPWKAKEICSSTLLKTMSTDNSKDQKVPIFSTPPQDSRLKPDIKCKESEKVDLKKKGTDCLRDQKASTLSTPPQDPRLNSDLKRKVHEKKHPKKKVKLTPDSSEKPLITFESSEFKSQPVEKTVAVNENLSEKSSHHIKANFFRKQKTL</sequence>
<dbReference type="Proteomes" id="UP000326759">
    <property type="component" value="Unassembled WGS sequence"/>
</dbReference>
<feature type="region of interest" description="Disordered" evidence="1">
    <location>
        <begin position="211"/>
        <end position="275"/>
    </location>
</feature>
<feature type="compositionally biased region" description="Basic residues" evidence="1">
    <location>
        <begin position="239"/>
        <end position="252"/>
    </location>
</feature>
<evidence type="ECO:0000313" key="4">
    <source>
        <dbReference type="Proteomes" id="UP000326759"/>
    </source>
</evidence>
<dbReference type="CDD" id="cd16982">
    <property type="entry name" value="CID_Pcf11"/>
    <property type="match status" value="1"/>
</dbReference>
<evidence type="ECO:0000259" key="2">
    <source>
        <dbReference type="PROSITE" id="PS51391"/>
    </source>
</evidence>
<dbReference type="GO" id="GO:0005849">
    <property type="term" value="C:mRNA cleavage factor complex"/>
    <property type="evidence" value="ECO:0007669"/>
    <property type="project" value="TreeGrafter"/>
</dbReference>
<comment type="caution">
    <text evidence="3">The sequence shown here is derived from an EMBL/GenBank/DDBJ whole genome shotgun (WGS) entry which is preliminary data.</text>
</comment>
<dbReference type="OrthoDB" id="6381879at2759"/>
<accession>A0A5N5SUX4</accession>
<feature type="compositionally biased region" description="Basic and acidic residues" evidence="1">
    <location>
        <begin position="211"/>
        <end position="220"/>
    </location>
</feature>
<keyword evidence="4" id="KW-1185">Reference proteome</keyword>
<dbReference type="PANTHER" id="PTHR15921">
    <property type="entry name" value="PRE-MRNA CLEAVAGE COMPLEX II"/>
    <property type="match status" value="1"/>
</dbReference>
<dbReference type="Gene3D" id="1.25.40.90">
    <property type="match status" value="1"/>
</dbReference>
<dbReference type="SMART" id="SM00582">
    <property type="entry name" value="RPR"/>
    <property type="match status" value="1"/>
</dbReference>
<dbReference type="InterPro" id="IPR006569">
    <property type="entry name" value="CID_dom"/>
</dbReference>
<dbReference type="PANTHER" id="PTHR15921:SF3">
    <property type="entry name" value="PRE-MRNA CLEAVAGE COMPLEX 2 PROTEIN PCF11"/>
    <property type="match status" value="1"/>
</dbReference>
<dbReference type="Pfam" id="PF04818">
    <property type="entry name" value="CID"/>
    <property type="match status" value="1"/>
</dbReference>
<gene>
    <name evidence="3" type="primary">PCF11</name>
    <name evidence="3" type="ORF">Anas_00081</name>
</gene>
<name>A0A5N5SUX4_9CRUS</name>
<dbReference type="PROSITE" id="PS51391">
    <property type="entry name" value="CID"/>
    <property type="match status" value="1"/>
</dbReference>
<dbReference type="AlphaFoldDB" id="A0A5N5SUX4"/>
<reference evidence="3 4" key="1">
    <citation type="journal article" date="2019" name="PLoS Biol.">
        <title>Sex chromosomes control vertical transmission of feminizing Wolbachia symbionts in an isopod.</title>
        <authorList>
            <person name="Becking T."/>
            <person name="Chebbi M.A."/>
            <person name="Giraud I."/>
            <person name="Moumen B."/>
            <person name="Laverre T."/>
            <person name="Caubet Y."/>
            <person name="Peccoud J."/>
            <person name="Gilbert C."/>
            <person name="Cordaux R."/>
        </authorList>
    </citation>
    <scope>NUCLEOTIDE SEQUENCE [LARGE SCALE GENOMIC DNA]</scope>
    <source>
        <strain evidence="3">ANa2</strain>
        <tissue evidence="3">Whole body excluding digestive tract and cuticle</tissue>
    </source>
</reference>
<dbReference type="InterPro" id="IPR047415">
    <property type="entry name" value="Pcf11_CID"/>
</dbReference>
<feature type="domain" description="CID" evidence="2">
    <location>
        <begin position="4"/>
        <end position="130"/>
    </location>
</feature>
<protein>
    <submittedName>
        <fullName evidence="3">Pre-mRNA cleavage complex 2 protein Pcf11</fullName>
    </submittedName>
</protein>
<dbReference type="InterPro" id="IPR008942">
    <property type="entry name" value="ENTH_VHS"/>
</dbReference>
<dbReference type="EMBL" id="SEYY01019680">
    <property type="protein sequence ID" value="KAB7498014.1"/>
    <property type="molecule type" value="Genomic_DNA"/>
</dbReference>
<organism evidence="3 4">
    <name type="scientific">Armadillidium nasatum</name>
    <dbReference type="NCBI Taxonomy" id="96803"/>
    <lineage>
        <taxon>Eukaryota</taxon>
        <taxon>Metazoa</taxon>
        <taxon>Ecdysozoa</taxon>
        <taxon>Arthropoda</taxon>
        <taxon>Crustacea</taxon>
        <taxon>Multicrustacea</taxon>
        <taxon>Malacostraca</taxon>
        <taxon>Eumalacostraca</taxon>
        <taxon>Peracarida</taxon>
        <taxon>Isopoda</taxon>
        <taxon>Oniscidea</taxon>
        <taxon>Crinocheta</taxon>
        <taxon>Armadillidiidae</taxon>
        <taxon>Armadillidium</taxon>
    </lineage>
</organism>
<dbReference type="GO" id="GO:0006369">
    <property type="term" value="P:termination of RNA polymerase II transcription"/>
    <property type="evidence" value="ECO:0007669"/>
    <property type="project" value="InterPro"/>
</dbReference>
<dbReference type="InterPro" id="IPR045154">
    <property type="entry name" value="PCF11-like"/>
</dbReference>
<evidence type="ECO:0000256" key="1">
    <source>
        <dbReference type="SAM" id="MobiDB-lite"/>
    </source>
</evidence>
<dbReference type="SUPFAM" id="SSF48464">
    <property type="entry name" value="ENTH/VHS domain"/>
    <property type="match status" value="1"/>
</dbReference>